<keyword evidence="2" id="KW-1185">Reference proteome</keyword>
<evidence type="ECO:0000313" key="2">
    <source>
        <dbReference type="Proteomes" id="UP000217790"/>
    </source>
</evidence>
<name>A0A2H3DRJ9_ARMGA</name>
<dbReference type="EMBL" id="KZ293655">
    <property type="protein sequence ID" value="PBK94082.1"/>
    <property type="molecule type" value="Genomic_DNA"/>
</dbReference>
<dbReference type="InParanoid" id="A0A2H3DRJ9"/>
<sequence length="149" mass="16765">MSVAGWQHRLHKIILHVHHYDSCSIDCHIFIIRGLVRQIAAGREQRPSTAASFLLPLSILGTHEHGSRDKTVLACKNERTCSLTAYIARRGNGEAVPDEQMFGEVCRAGSKDNLSVSFQLGVMINWFAVFHVARIIHDVSIFSYSQRNH</sequence>
<evidence type="ECO:0000313" key="1">
    <source>
        <dbReference type="EMBL" id="PBK94082.1"/>
    </source>
</evidence>
<gene>
    <name evidence="1" type="ORF">ARMGADRAFT_116045</name>
</gene>
<reference evidence="2" key="1">
    <citation type="journal article" date="2017" name="Nat. Ecol. Evol.">
        <title>Genome expansion and lineage-specific genetic innovations in the forest pathogenic fungi Armillaria.</title>
        <authorList>
            <person name="Sipos G."/>
            <person name="Prasanna A.N."/>
            <person name="Walter M.C."/>
            <person name="O'Connor E."/>
            <person name="Balint B."/>
            <person name="Krizsan K."/>
            <person name="Kiss B."/>
            <person name="Hess J."/>
            <person name="Varga T."/>
            <person name="Slot J."/>
            <person name="Riley R."/>
            <person name="Boka B."/>
            <person name="Rigling D."/>
            <person name="Barry K."/>
            <person name="Lee J."/>
            <person name="Mihaltcheva S."/>
            <person name="LaButti K."/>
            <person name="Lipzen A."/>
            <person name="Waldron R."/>
            <person name="Moloney N.M."/>
            <person name="Sperisen C."/>
            <person name="Kredics L."/>
            <person name="Vagvoelgyi C."/>
            <person name="Patrignani A."/>
            <person name="Fitzpatrick D."/>
            <person name="Nagy I."/>
            <person name="Doyle S."/>
            <person name="Anderson J.B."/>
            <person name="Grigoriev I.V."/>
            <person name="Gueldener U."/>
            <person name="Muensterkoetter M."/>
            <person name="Nagy L.G."/>
        </authorList>
    </citation>
    <scope>NUCLEOTIDE SEQUENCE [LARGE SCALE GENOMIC DNA]</scope>
    <source>
        <strain evidence="2">Ar21-2</strain>
    </source>
</reference>
<protein>
    <submittedName>
        <fullName evidence="1">Uncharacterized protein</fullName>
    </submittedName>
</protein>
<dbReference type="AlphaFoldDB" id="A0A2H3DRJ9"/>
<accession>A0A2H3DRJ9</accession>
<organism evidence="1 2">
    <name type="scientific">Armillaria gallica</name>
    <name type="common">Bulbous honey fungus</name>
    <name type="synonym">Armillaria bulbosa</name>
    <dbReference type="NCBI Taxonomy" id="47427"/>
    <lineage>
        <taxon>Eukaryota</taxon>
        <taxon>Fungi</taxon>
        <taxon>Dikarya</taxon>
        <taxon>Basidiomycota</taxon>
        <taxon>Agaricomycotina</taxon>
        <taxon>Agaricomycetes</taxon>
        <taxon>Agaricomycetidae</taxon>
        <taxon>Agaricales</taxon>
        <taxon>Marasmiineae</taxon>
        <taxon>Physalacriaceae</taxon>
        <taxon>Armillaria</taxon>
    </lineage>
</organism>
<dbReference type="Proteomes" id="UP000217790">
    <property type="component" value="Unassembled WGS sequence"/>
</dbReference>
<proteinExistence type="predicted"/>